<protein>
    <submittedName>
        <fullName evidence="1">Uncharacterized protein</fullName>
    </submittedName>
</protein>
<keyword evidence="2" id="KW-1185">Reference proteome</keyword>
<dbReference type="EMBL" id="BLLF01001529">
    <property type="protein sequence ID" value="GFH19839.1"/>
    <property type="molecule type" value="Genomic_DNA"/>
</dbReference>
<comment type="caution">
    <text evidence="1">The sequence shown here is derived from an EMBL/GenBank/DDBJ whole genome shotgun (WGS) entry which is preliminary data.</text>
</comment>
<sequence length="76" mass="8480">MAAPLASAKALLAKTMAAVELDEQGQVVTVPEPILCPEMRLVCDINNWTLPDLQQHLSWAARLSHTMTQQQWQVKL</sequence>
<evidence type="ECO:0000313" key="1">
    <source>
        <dbReference type="EMBL" id="GFH19839.1"/>
    </source>
</evidence>
<reference evidence="1 2" key="1">
    <citation type="submission" date="2020-02" db="EMBL/GenBank/DDBJ databases">
        <title>Draft genome sequence of Haematococcus lacustris strain NIES-144.</title>
        <authorList>
            <person name="Morimoto D."/>
            <person name="Nakagawa S."/>
            <person name="Yoshida T."/>
            <person name="Sawayama S."/>
        </authorList>
    </citation>
    <scope>NUCLEOTIDE SEQUENCE [LARGE SCALE GENOMIC DNA]</scope>
    <source>
        <strain evidence="1 2">NIES-144</strain>
    </source>
</reference>
<accession>A0A699ZJT5</accession>
<proteinExistence type="predicted"/>
<name>A0A699ZJT5_HAELA</name>
<dbReference type="AlphaFoldDB" id="A0A699ZJT5"/>
<gene>
    <name evidence="1" type="ORF">HaLaN_16860</name>
</gene>
<dbReference type="Proteomes" id="UP000485058">
    <property type="component" value="Unassembled WGS sequence"/>
</dbReference>
<organism evidence="1 2">
    <name type="scientific">Haematococcus lacustris</name>
    <name type="common">Green alga</name>
    <name type="synonym">Haematococcus pluvialis</name>
    <dbReference type="NCBI Taxonomy" id="44745"/>
    <lineage>
        <taxon>Eukaryota</taxon>
        <taxon>Viridiplantae</taxon>
        <taxon>Chlorophyta</taxon>
        <taxon>core chlorophytes</taxon>
        <taxon>Chlorophyceae</taxon>
        <taxon>CS clade</taxon>
        <taxon>Chlamydomonadales</taxon>
        <taxon>Haematococcaceae</taxon>
        <taxon>Haematococcus</taxon>
    </lineage>
</organism>
<evidence type="ECO:0000313" key="2">
    <source>
        <dbReference type="Proteomes" id="UP000485058"/>
    </source>
</evidence>